<reference evidence="3 4" key="1">
    <citation type="submission" date="2024-03" db="EMBL/GenBank/DDBJ databases">
        <title>Aureococcus anophagefferens CCMP1851 and Kratosvirus quantuckense: Draft genome of a second virus-susceptible host strain in the model system.</title>
        <authorList>
            <person name="Chase E."/>
            <person name="Truchon A.R."/>
            <person name="Schepens W."/>
            <person name="Wilhelm S.W."/>
        </authorList>
    </citation>
    <scope>NUCLEOTIDE SEQUENCE [LARGE SCALE GENOMIC DNA]</scope>
    <source>
        <strain evidence="3 4">CCMP1851</strain>
    </source>
</reference>
<proteinExistence type="predicted"/>
<evidence type="ECO:0000256" key="1">
    <source>
        <dbReference type="SAM" id="MobiDB-lite"/>
    </source>
</evidence>
<dbReference type="PANTHER" id="PTHR24347">
    <property type="entry name" value="SERINE/THREONINE-PROTEIN KINASE"/>
    <property type="match status" value="1"/>
</dbReference>
<dbReference type="Gene3D" id="1.10.510.10">
    <property type="entry name" value="Transferase(Phosphotransferase) domain 1"/>
    <property type="match status" value="1"/>
</dbReference>
<dbReference type="SMART" id="SM00220">
    <property type="entry name" value="S_TKc"/>
    <property type="match status" value="1"/>
</dbReference>
<evidence type="ECO:0000259" key="2">
    <source>
        <dbReference type="PROSITE" id="PS50011"/>
    </source>
</evidence>
<feature type="domain" description="Protein kinase" evidence="2">
    <location>
        <begin position="82"/>
        <end position="358"/>
    </location>
</feature>
<name>A0ABR1G5Q5_AURAN</name>
<evidence type="ECO:0000313" key="3">
    <source>
        <dbReference type="EMBL" id="KAK7248651.1"/>
    </source>
</evidence>
<dbReference type="Pfam" id="PF00069">
    <property type="entry name" value="Pkinase"/>
    <property type="match status" value="1"/>
</dbReference>
<dbReference type="InterPro" id="IPR000719">
    <property type="entry name" value="Prot_kinase_dom"/>
</dbReference>
<dbReference type="CDD" id="cd05117">
    <property type="entry name" value="STKc_CAMK"/>
    <property type="match status" value="1"/>
</dbReference>
<dbReference type="GO" id="GO:0016301">
    <property type="term" value="F:kinase activity"/>
    <property type="evidence" value="ECO:0007669"/>
    <property type="project" value="UniProtKB-KW"/>
</dbReference>
<organism evidence="3 4">
    <name type="scientific">Aureococcus anophagefferens</name>
    <name type="common">Harmful bloom alga</name>
    <dbReference type="NCBI Taxonomy" id="44056"/>
    <lineage>
        <taxon>Eukaryota</taxon>
        <taxon>Sar</taxon>
        <taxon>Stramenopiles</taxon>
        <taxon>Ochrophyta</taxon>
        <taxon>Pelagophyceae</taxon>
        <taxon>Pelagomonadales</taxon>
        <taxon>Pelagomonadaceae</taxon>
        <taxon>Aureococcus</taxon>
    </lineage>
</organism>
<dbReference type="Proteomes" id="UP001363151">
    <property type="component" value="Unassembled WGS sequence"/>
</dbReference>
<dbReference type="PROSITE" id="PS50011">
    <property type="entry name" value="PROTEIN_KINASE_DOM"/>
    <property type="match status" value="1"/>
</dbReference>
<dbReference type="PROSITE" id="PS00108">
    <property type="entry name" value="PROTEIN_KINASE_ST"/>
    <property type="match status" value="1"/>
</dbReference>
<dbReference type="InterPro" id="IPR008271">
    <property type="entry name" value="Ser/Thr_kinase_AS"/>
</dbReference>
<dbReference type="InterPro" id="IPR011009">
    <property type="entry name" value="Kinase-like_dom_sf"/>
</dbReference>
<accession>A0ABR1G5Q5</accession>
<dbReference type="EMBL" id="JBBJCI010000087">
    <property type="protein sequence ID" value="KAK7248651.1"/>
    <property type="molecule type" value="Genomic_DNA"/>
</dbReference>
<keyword evidence="3" id="KW-0808">Transferase</keyword>
<dbReference type="SUPFAM" id="SSF56112">
    <property type="entry name" value="Protein kinase-like (PK-like)"/>
    <property type="match status" value="1"/>
</dbReference>
<comment type="caution">
    <text evidence="3">The sequence shown here is derived from an EMBL/GenBank/DDBJ whole genome shotgun (WGS) entry which is preliminary data.</text>
</comment>
<keyword evidence="4" id="KW-1185">Reference proteome</keyword>
<protein>
    <submittedName>
        <fullName evidence="3">Protein serine/threonine kinase</fullName>
    </submittedName>
</protein>
<keyword evidence="3" id="KW-0418">Kinase</keyword>
<gene>
    <name evidence="3" type="ORF">SO694_00040032</name>
</gene>
<feature type="region of interest" description="Disordered" evidence="1">
    <location>
        <begin position="1"/>
        <end position="50"/>
    </location>
</feature>
<feature type="compositionally biased region" description="Basic and acidic residues" evidence="1">
    <location>
        <begin position="1"/>
        <end position="21"/>
    </location>
</feature>
<sequence>MAEKSRSRWTESFTDKDELHEQQTMSRDGSLGDGESFETEEKTGPTPRTMSRFTATLRSCGRKAWDPSGFGSVRKAPVSTNYDVGKKIGSGAFASVYIATAKKDRALAPCPDEYLLQDTVAVKMVDVSTLDAAGLEAMELEVRTMRRVAGHENIAALYEIYIFDKTLALVMELCAGGELFDRIISKDHYSEREARLAFAQMVEAIGHCHAREVVHRDLKPENLLYADVEGAPNGSVVKLADFGLARTLEPGRHLSGFSGTPGYVAPEILTSTRSYGKECDLWSLGVVLYIILCGYPPFYHDHGDPRVVFAQIKKCQFQFQRPYWDDITKEAKDLVSKLLTKDPAKRLTADGVFKHDWVRLSPVTNLHLPYFATNVKKYRLRRKFKAAVLSVAAEMRFASFARKGAFAGHSTAEAALGVAGRIDKLASRKSLSVAEAKQLRELMIARTTSSVEQMDLAGAPELPEGDGVAEA</sequence>
<evidence type="ECO:0000313" key="4">
    <source>
        <dbReference type="Proteomes" id="UP001363151"/>
    </source>
</evidence>